<feature type="transmembrane region" description="Helical" evidence="6">
    <location>
        <begin position="39"/>
        <end position="59"/>
    </location>
</feature>
<evidence type="ECO:0000256" key="5">
    <source>
        <dbReference type="ARBA" id="ARBA00023136"/>
    </source>
</evidence>
<gene>
    <name evidence="8" type="ORF">KIMC2_08480</name>
</gene>
<dbReference type="EMBL" id="AP026801">
    <property type="protein sequence ID" value="BDR56286.1"/>
    <property type="molecule type" value="Genomic_DNA"/>
</dbReference>
<evidence type="ECO:0000256" key="2">
    <source>
        <dbReference type="ARBA" id="ARBA00022475"/>
    </source>
</evidence>
<dbReference type="Proteomes" id="UP001321804">
    <property type="component" value="Chromosome"/>
</dbReference>
<evidence type="ECO:0000256" key="1">
    <source>
        <dbReference type="ARBA" id="ARBA00004651"/>
    </source>
</evidence>
<comment type="subcellular location">
    <subcellularLocation>
        <location evidence="1">Cell membrane</location>
        <topology evidence="1">Multi-pass membrane protein</topology>
    </subcellularLocation>
</comment>
<reference evidence="8 9" key="1">
    <citation type="journal article" date="2023" name="Microbiol. Spectr.">
        <title>Symbiosis of Carpenter Bees with Uncharacterized Lactic Acid Bacteria Showing NAD Auxotrophy.</title>
        <authorList>
            <person name="Kawasaki S."/>
            <person name="Ozawa K."/>
            <person name="Mori T."/>
            <person name="Yamamoto A."/>
            <person name="Ito M."/>
            <person name="Ohkuma M."/>
            <person name="Sakamoto M."/>
            <person name="Matsutani M."/>
        </authorList>
    </citation>
    <scope>NUCLEOTIDE SEQUENCE [LARGE SCALE GENOMIC DNA]</scope>
    <source>
        <strain evidence="8 9">KimC2</strain>
    </source>
</reference>
<proteinExistence type="predicted"/>
<dbReference type="GO" id="GO:0005886">
    <property type="term" value="C:plasma membrane"/>
    <property type="evidence" value="ECO:0007669"/>
    <property type="project" value="UniProtKB-SubCell"/>
</dbReference>
<dbReference type="AlphaFoldDB" id="A0AAU9CV71"/>
<evidence type="ECO:0000313" key="8">
    <source>
        <dbReference type="EMBL" id="BDR56286.1"/>
    </source>
</evidence>
<dbReference type="InterPro" id="IPR027379">
    <property type="entry name" value="CLS_N"/>
</dbReference>
<sequence length="64" mass="7351">MHLDLEALKTLLPLIIIQIILIVVATIDLFKNHKKPIELLWLPVIIFGTLLGSIAYFIFGRQRL</sequence>
<evidence type="ECO:0000256" key="6">
    <source>
        <dbReference type="SAM" id="Phobius"/>
    </source>
</evidence>
<dbReference type="KEGG" id="xak:KIMC2_08480"/>
<accession>A0AAU9CV71</accession>
<keyword evidence="4 6" id="KW-1133">Transmembrane helix</keyword>
<name>A0AAU9CV71_9LACO</name>
<evidence type="ECO:0000256" key="4">
    <source>
        <dbReference type="ARBA" id="ARBA00022989"/>
    </source>
</evidence>
<dbReference type="Pfam" id="PF13396">
    <property type="entry name" value="PLDc_N"/>
    <property type="match status" value="1"/>
</dbReference>
<feature type="domain" description="Cardiolipin synthase N-terminal" evidence="7">
    <location>
        <begin position="20"/>
        <end position="61"/>
    </location>
</feature>
<feature type="transmembrane region" description="Helical" evidence="6">
    <location>
        <begin position="12"/>
        <end position="30"/>
    </location>
</feature>
<protein>
    <recommendedName>
        <fullName evidence="7">Cardiolipin synthase N-terminal domain-containing protein</fullName>
    </recommendedName>
</protein>
<evidence type="ECO:0000259" key="7">
    <source>
        <dbReference type="Pfam" id="PF13396"/>
    </source>
</evidence>
<keyword evidence="3 6" id="KW-0812">Transmembrane</keyword>
<evidence type="ECO:0000313" key="9">
    <source>
        <dbReference type="Proteomes" id="UP001321804"/>
    </source>
</evidence>
<evidence type="ECO:0000256" key="3">
    <source>
        <dbReference type="ARBA" id="ARBA00022692"/>
    </source>
</evidence>
<keyword evidence="2" id="KW-1003">Cell membrane</keyword>
<dbReference type="RefSeq" id="WP_425613211.1">
    <property type="nucleotide sequence ID" value="NZ_AP026801.1"/>
</dbReference>
<keyword evidence="5 6" id="KW-0472">Membrane</keyword>
<keyword evidence="9" id="KW-1185">Reference proteome</keyword>
<organism evidence="8 9">
    <name type="scientific">Xylocopilactobacillus apis</name>
    <dbReference type="NCBI Taxonomy" id="2932183"/>
    <lineage>
        <taxon>Bacteria</taxon>
        <taxon>Bacillati</taxon>
        <taxon>Bacillota</taxon>
        <taxon>Bacilli</taxon>
        <taxon>Lactobacillales</taxon>
        <taxon>Lactobacillaceae</taxon>
        <taxon>Xylocopilactobacillus</taxon>
    </lineage>
</organism>